<dbReference type="PANTHER" id="PTHR16537:SF1">
    <property type="entry name" value="PROTEIN ZNRD2"/>
    <property type="match status" value="1"/>
</dbReference>
<reference evidence="3" key="1">
    <citation type="submission" date="2016-10" db="EMBL/GenBank/DDBJ databases">
        <authorList>
            <person name="Varghese N."/>
            <person name="Submissions S."/>
        </authorList>
    </citation>
    <scope>NUCLEOTIDE SEQUENCE [LARGE SCALE GENOMIC DNA]</scope>
    <source>
        <strain evidence="3">CGMCC 1.7739</strain>
    </source>
</reference>
<protein>
    <submittedName>
        <fullName evidence="2">Uncharacterized Zn-finger containing protein, UPF0148 family</fullName>
    </submittedName>
</protein>
<dbReference type="AlphaFoldDB" id="A0A1I2WD96"/>
<dbReference type="Proteomes" id="UP000198876">
    <property type="component" value="Unassembled WGS sequence"/>
</dbReference>
<sequence>MSDFDKEAERQRLREKYDDDGPRRQETARMSELLLKGATMTNKHCDDCGAPVFRYDGQEFCPNCQGGESADAESADAAEPAATGEADASATAGGSAEAVTPESDRPANGEATVPSEQGSDVDREAVTSTRASDSADAAEPSGASPSASSSSPTSSPSPASSAASGRSAGATATDAREALLRAVTTHATRGETADDPRRARDHLAAAREAAEALSALDR</sequence>
<evidence type="ECO:0000256" key="1">
    <source>
        <dbReference type="SAM" id="MobiDB-lite"/>
    </source>
</evidence>
<feature type="region of interest" description="Disordered" evidence="1">
    <location>
        <begin position="1"/>
        <end position="30"/>
    </location>
</feature>
<gene>
    <name evidence="2" type="ORF">SAMN04488063_3506</name>
</gene>
<keyword evidence="3" id="KW-1185">Reference proteome</keyword>
<dbReference type="STRING" id="553467.SAMN04488063_3506"/>
<feature type="compositionally biased region" description="Low complexity" evidence="1">
    <location>
        <begin position="77"/>
        <end position="98"/>
    </location>
</feature>
<dbReference type="InterPro" id="IPR051888">
    <property type="entry name" value="UPF0148_domain"/>
</dbReference>
<dbReference type="OrthoDB" id="26305at2157"/>
<dbReference type="PANTHER" id="PTHR16537">
    <property type="entry name" value="SJOEGREN SYNDROME/SCLERODERMA AUTOANTIGEN 1"/>
    <property type="match status" value="1"/>
</dbReference>
<dbReference type="Pfam" id="PF06677">
    <property type="entry name" value="Auto_anti-p27"/>
    <property type="match status" value="1"/>
</dbReference>
<feature type="region of interest" description="Disordered" evidence="1">
    <location>
        <begin position="56"/>
        <end position="218"/>
    </location>
</feature>
<feature type="compositionally biased region" description="Basic and acidic residues" evidence="1">
    <location>
        <begin position="1"/>
        <end position="29"/>
    </location>
</feature>
<dbReference type="InterPro" id="IPR009563">
    <property type="entry name" value="SSSCA1"/>
</dbReference>
<name>A0A1I2WD96_9EURY</name>
<evidence type="ECO:0000313" key="2">
    <source>
        <dbReference type="EMBL" id="SFG99323.1"/>
    </source>
</evidence>
<accession>A0A1I2WD96</accession>
<evidence type="ECO:0000313" key="3">
    <source>
        <dbReference type="Proteomes" id="UP000198876"/>
    </source>
</evidence>
<organism evidence="2 3">
    <name type="scientific">Halopelagius inordinatus</name>
    <dbReference type="NCBI Taxonomy" id="553467"/>
    <lineage>
        <taxon>Archaea</taxon>
        <taxon>Methanobacteriati</taxon>
        <taxon>Methanobacteriota</taxon>
        <taxon>Stenosarchaea group</taxon>
        <taxon>Halobacteria</taxon>
        <taxon>Halobacteriales</taxon>
        <taxon>Haloferacaceae</taxon>
    </lineage>
</organism>
<proteinExistence type="predicted"/>
<dbReference type="RefSeq" id="WP_092893857.1">
    <property type="nucleotide sequence ID" value="NZ_FOOQ01000008.1"/>
</dbReference>
<dbReference type="EMBL" id="FOOQ01000008">
    <property type="protein sequence ID" value="SFG99323.1"/>
    <property type="molecule type" value="Genomic_DNA"/>
</dbReference>
<feature type="compositionally biased region" description="Basic and acidic residues" evidence="1">
    <location>
        <begin position="188"/>
        <end position="218"/>
    </location>
</feature>
<feature type="compositionally biased region" description="Low complexity" evidence="1">
    <location>
        <begin position="131"/>
        <end position="173"/>
    </location>
</feature>